<reference evidence="3" key="1">
    <citation type="submission" date="2022-11" db="UniProtKB">
        <authorList>
            <consortium name="WormBaseParasite"/>
        </authorList>
    </citation>
    <scope>IDENTIFICATION</scope>
</reference>
<accession>A0A915L5B9</accession>
<dbReference type="Proteomes" id="UP000887565">
    <property type="component" value="Unplaced"/>
</dbReference>
<dbReference type="AlphaFoldDB" id="A0A915L5B9"/>
<sequence length="98" mass="11164">MTIMIVENIDMVNTRRTNDLENFTVIATIGENILRIEWASALKGNQLKKEELESQQPPTAGSEPMIDEPTMSQQAEMASEQQKPQGTVREYKIPYRPI</sequence>
<keyword evidence="2" id="KW-1185">Reference proteome</keyword>
<name>A0A915L5B9_ROMCU</name>
<protein>
    <submittedName>
        <fullName evidence="3">Uncharacterized protein</fullName>
    </submittedName>
</protein>
<organism evidence="2 3">
    <name type="scientific">Romanomermis culicivorax</name>
    <name type="common">Nematode worm</name>
    <dbReference type="NCBI Taxonomy" id="13658"/>
    <lineage>
        <taxon>Eukaryota</taxon>
        <taxon>Metazoa</taxon>
        <taxon>Ecdysozoa</taxon>
        <taxon>Nematoda</taxon>
        <taxon>Enoplea</taxon>
        <taxon>Dorylaimia</taxon>
        <taxon>Mermithida</taxon>
        <taxon>Mermithoidea</taxon>
        <taxon>Mermithidae</taxon>
        <taxon>Romanomermis</taxon>
    </lineage>
</organism>
<feature type="region of interest" description="Disordered" evidence="1">
    <location>
        <begin position="48"/>
        <end position="98"/>
    </location>
</feature>
<evidence type="ECO:0000256" key="1">
    <source>
        <dbReference type="SAM" id="MobiDB-lite"/>
    </source>
</evidence>
<feature type="compositionally biased region" description="Basic and acidic residues" evidence="1">
    <location>
        <begin position="89"/>
        <end position="98"/>
    </location>
</feature>
<dbReference type="WBParaSite" id="nRc.2.0.1.t46280-RA">
    <property type="protein sequence ID" value="nRc.2.0.1.t46280-RA"/>
    <property type="gene ID" value="nRc.2.0.1.g46280"/>
</dbReference>
<proteinExistence type="predicted"/>
<evidence type="ECO:0000313" key="3">
    <source>
        <dbReference type="WBParaSite" id="nRc.2.0.1.t46280-RA"/>
    </source>
</evidence>
<feature type="compositionally biased region" description="Polar residues" evidence="1">
    <location>
        <begin position="70"/>
        <end position="85"/>
    </location>
</feature>
<evidence type="ECO:0000313" key="2">
    <source>
        <dbReference type="Proteomes" id="UP000887565"/>
    </source>
</evidence>